<organism evidence="7 8">
    <name type="scientific">Triparma laevis f. longispina</name>
    <dbReference type="NCBI Taxonomy" id="1714387"/>
    <lineage>
        <taxon>Eukaryota</taxon>
        <taxon>Sar</taxon>
        <taxon>Stramenopiles</taxon>
        <taxon>Ochrophyta</taxon>
        <taxon>Bolidophyceae</taxon>
        <taxon>Parmales</taxon>
        <taxon>Triparmaceae</taxon>
        <taxon>Triparma</taxon>
    </lineage>
</organism>
<keyword evidence="8" id="KW-1185">Reference proteome</keyword>
<evidence type="ECO:0000256" key="3">
    <source>
        <dbReference type="ARBA" id="ARBA00022837"/>
    </source>
</evidence>
<dbReference type="PROSITE" id="PS50294">
    <property type="entry name" value="WD_REPEATS_REGION"/>
    <property type="match status" value="1"/>
</dbReference>
<dbReference type="GO" id="GO:0030126">
    <property type="term" value="C:COPI vesicle coat"/>
    <property type="evidence" value="ECO:0007669"/>
    <property type="project" value="TreeGrafter"/>
</dbReference>
<dbReference type="EMBL" id="BRXW01000665">
    <property type="protein sequence ID" value="GMH73138.1"/>
    <property type="molecule type" value="Genomic_DNA"/>
</dbReference>
<evidence type="ECO:0000256" key="4">
    <source>
        <dbReference type="PROSITE-ProRule" id="PRU00221"/>
    </source>
</evidence>
<dbReference type="SMART" id="SM00320">
    <property type="entry name" value="WD40"/>
    <property type="match status" value="9"/>
</dbReference>
<dbReference type="Gene3D" id="2.60.60.30">
    <property type="entry name" value="sav2460 like domains"/>
    <property type="match status" value="1"/>
</dbReference>
<dbReference type="InterPro" id="IPR050844">
    <property type="entry name" value="Coatomer_complex_subunit"/>
</dbReference>
<dbReference type="CDD" id="cd06974">
    <property type="entry name" value="TerD_like"/>
    <property type="match status" value="1"/>
</dbReference>
<dbReference type="PANTHER" id="PTHR19876">
    <property type="entry name" value="COATOMER"/>
    <property type="match status" value="1"/>
</dbReference>
<dbReference type="InterPro" id="IPR011992">
    <property type="entry name" value="EF-hand-dom_pair"/>
</dbReference>
<evidence type="ECO:0000256" key="5">
    <source>
        <dbReference type="SAM" id="MobiDB-lite"/>
    </source>
</evidence>
<protein>
    <recommendedName>
        <fullName evidence="6">EF-hand domain-containing protein</fullName>
    </recommendedName>
</protein>
<dbReference type="PROSITE" id="PS00678">
    <property type="entry name" value="WD_REPEATS_1"/>
    <property type="match status" value="1"/>
</dbReference>
<gene>
    <name evidence="7" type="ORF">TrLO_g12066</name>
</gene>
<feature type="repeat" description="WD" evidence="4">
    <location>
        <begin position="495"/>
        <end position="530"/>
    </location>
</feature>
<feature type="compositionally biased region" description="Acidic residues" evidence="5">
    <location>
        <begin position="1355"/>
        <end position="1370"/>
    </location>
</feature>
<dbReference type="Proteomes" id="UP001165122">
    <property type="component" value="Unassembled WGS sequence"/>
</dbReference>
<reference evidence="8" key="1">
    <citation type="journal article" date="2023" name="Commun. Biol.">
        <title>Genome analysis of Parmales, the sister group of diatoms, reveals the evolutionary specialization of diatoms from phago-mixotrophs to photoautotrophs.</title>
        <authorList>
            <person name="Ban H."/>
            <person name="Sato S."/>
            <person name="Yoshikawa S."/>
            <person name="Yamada K."/>
            <person name="Nakamura Y."/>
            <person name="Ichinomiya M."/>
            <person name="Sato N."/>
            <person name="Blanc-Mathieu R."/>
            <person name="Endo H."/>
            <person name="Kuwata A."/>
            <person name="Ogata H."/>
        </authorList>
    </citation>
    <scope>NUCLEOTIDE SEQUENCE [LARGE SCALE GENOMIC DNA]</scope>
    <source>
        <strain evidence="8">NIES 3700</strain>
    </source>
</reference>
<comment type="caution">
    <text evidence="7">The sequence shown here is derived from an EMBL/GenBank/DDBJ whole genome shotgun (WGS) entry which is preliminary data.</text>
</comment>
<evidence type="ECO:0000313" key="8">
    <source>
        <dbReference type="Proteomes" id="UP001165122"/>
    </source>
</evidence>
<dbReference type="GO" id="GO:0006888">
    <property type="term" value="P:endoplasmic reticulum to Golgi vesicle-mediated transport"/>
    <property type="evidence" value="ECO:0007669"/>
    <property type="project" value="TreeGrafter"/>
</dbReference>
<feature type="repeat" description="WD" evidence="4">
    <location>
        <begin position="848"/>
        <end position="889"/>
    </location>
</feature>
<feature type="region of interest" description="Disordered" evidence="5">
    <location>
        <begin position="1126"/>
        <end position="1159"/>
    </location>
</feature>
<dbReference type="GO" id="GO:0005509">
    <property type="term" value="F:calcium ion binding"/>
    <property type="evidence" value="ECO:0007669"/>
    <property type="project" value="InterPro"/>
</dbReference>
<evidence type="ECO:0000313" key="7">
    <source>
        <dbReference type="EMBL" id="GMH73138.1"/>
    </source>
</evidence>
<proteinExistence type="predicted"/>
<feature type="domain" description="EF-hand" evidence="6">
    <location>
        <begin position="283"/>
        <end position="318"/>
    </location>
</feature>
<feature type="region of interest" description="Disordered" evidence="5">
    <location>
        <begin position="1348"/>
        <end position="1372"/>
    </location>
</feature>
<dbReference type="PROSITE" id="PS00018">
    <property type="entry name" value="EF_HAND_1"/>
    <property type="match status" value="2"/>
</dbReference>
<sequence>MATFEVFFPQRELAKDSEPVALPEELKGVSFELFWDCDEENQCDLDVGLLLFNNKGLKMEEITFNNPSDENNAVNHLGDALGGGSDGDSETITADLSLLNKRVYAVCLIATASTGNFGDVSQLGCRIYQRFSKHRGGGMAQKEMLVTYLDLSPKEVQTQNGCVMMKLYRSTCSMQGISKSNKPPGGWLAKPALATLSCKNVDDCVPMSQRNLRDVIPSIIVRGEELPITCVNDIIAFIHPVTLAYLRKHFPKNGFNPKPFVQKMSYTLFRENESLRREHQATLLIGMLFKLFQQIDVHGTGTVGWGEFTGFCVEAGMTLDDMEHKQCGADVEYTYKNSERWQSAGFKFNKVEIWEDVNKVCMVEERSSKVRLLDKRTGTLCNVIDVQRKEAFDKEQVEVKDGNAYTSVMDVTHFVHKSSNTIAIASSDYSISFWRYEPHKKLVMWMNQINCEFVQRGLLYVPPSQHSPASMWSVGTDLTISMWDLDTKKRLHHADHGHKDTITRMMHVPNLQLAASASIDHLVKFWDIENVRPRGKPLDHGEPVKDMSCTREKLLTCGPCTVLIWEFQCMSEVCRLSTVGGNITFIKAMIVHFDDLVLGPQLRALTCGTDGIFKIWKIVNMSGDGKGEVMSSFESKPTLGRALDFASCAASGGVGCWPDLYITGGGRETQMFHTRRVRKPHVTMTNSIHSFSSMGIVTVVHKDLLFWDIMSGKETIEIKNASTHEITMIAMDVPLQRKLYVGNSNGKVSIFNAFTGSKISEQGVHGGAIASIMVCEISKHVITTSADKCIKVFVEECGELVELRFITSAHETAIAHSAYSPQQSLIATVAGEEVKLWDFQDLQLQDHLDLHATEVTMVSFVPNLPLLITADIQGRILVWKVTSRAAMSAASCKCLVSCVLSTDEIFHNVRNMSVYMDPSDPDSEGMPLSLIATDFAGIIAFWKFEDILECSKERVEMLKPSDCANFDEEAYNPNLRYKKDGVYAQSKRNNSAWPEITVPSATHWTAHEEPILSMSPLRGAPMVVTTAADCKLRLWAAKDCKLGIRECKVGELFGEIDSMDYEEQRFERLEHWNCPNVQSLEEKEEYETLVNEALDVIVAEEDPNSHAAAMRKASVQIPLELLMGGQGSPQRDRVVSMNDSPSHQRQTSMRGGSMRGWDTRGRTQLIKPLSEQKRRIRKALMSIRADKPSRRMTQKRASMIVVAKTHDQDSMADLFDDGSDLKEIERLKKLQIRRIVESMRQTLVSANNSKTRDGKVIYGNLYGEMKQKNRKDGIVFSETDTSLSGFLGQKFEEDKVKKKLKREEEEEEKRAKVRKLKVKYDYATKEGKQRITEMASVERFARKSAAWKGGGPAIDLDEDDSEEEEEEEQTLDSFFMTEHRPVTPQKIYNLGEEYESSIDENSVSSYSSIGTTFTKRDETVAESLGRIDDRQLEIMEKIRREENIVRFKKMRHRKAKAELKSPTKRVTLIYRQKELADKTASKMTEQKRESIACMERKTIASSSHFGTYARAEVMELAELLYTMDMDNDGEIQATEFEYYIKHGEYGDTFKHLQFEVMDVDKSGEITVGEIVNLVFHKANRQDKSRIRIAIDEEVKKRVEAAERHKNTKPKFRRVSTVEWASAQELFNYFDVKSKGICKIDTLCDLLMKEESFRHIIKENDIQAMLAGYSTEGKRDYIDIDGWLQFTLGFKGPFEIFDFRNLRVVERRNDGGVMEA</sequence>
<dbReference type="PROSITE" id="PS50222">
    <property type="entry name" value="EF_HAND_2"/>
    <property type="match status" value="2"/>
</dbReference>
<dbReference type="InterPro" id="IPR015943">
    <property type="entry name" value="WD40/YVTN_repeat-like_dom_sf"/>
</dbReference>
<dbReference type="InterPro" id="IPR036322">
    <property type="entry name" value="WD40_repeat_dom_sf"/>
</dbReference>
<dbReference type="PROSITE" id="PS50082">
    <property type="entry name" value="WD_REPEATS_2"/>
    <property type="match status" value="2"/>
</dbReference>
<dbReference type="GO" id="GO:0006890">
    <property type="term" value="P:retrograde vesicle-mediated transport, Golgi to endoplasmic reticulum"/>
    <property type="evidence" value="ECO:0007669"/>
    <property type="project" value="TreeGrafter"/>
</dbReference>
<dbReference type="InterPro" id="IPR019775">
    <property type="entry name" value="WD40_repeat_CS"/>
</dbReference>
<evidence type="ECO:0000259" key="6">
    <source>
        <dbReference type="PROSITE" id="PS50222"/>
    </source>
</evidence>
<dbReference type="PANTHER" id="PTHR19876:SF2">
    <property type="entry name" value="COATOMER SUBUNIT BETA"/>
    <property type="match status" value="1"/>
</dbReference>
<dbReference type="GO" id="GO:0006891">
    <property type="term" value="P:intra-Golgi vesicle-mediated transport"/>
    <property type="evidence" value="ECO:0007669"/>
    <property type="project" value="TreeGrafter"/>
</dbReference>
<dbReference type="Pfam" id="PF02342">
    <property type="entry name" value="TerD"/>
    <property type="match status" value="1"/>
</dbReference>
<evidence type="ECO:0000256" key="2">
    <source>
        <dbReference type="ARBA" id="ARBA00022737"/>
    </source>
</evidence>
<dbReference type="InterPro" id="IPR001680">
    <property type="entry name" value="WD40_rpt"/>
</dbReference>
<dbReference type="InterPro" id="IPR018247">
    <property type="entry name" value="EF_Hand_1_Ca_BS"/>
</dbReference>
<dbReference type="SUPFAM" id="SSF47473">
    <property type="entry name" value="EF-hand"/>
    <property type="match status" value="1"/>
</dbReference>
<keyword evidence="1 4" id="KW-0853">WD repeat</keyword>
<dbReference type="InterPro" id="IPR002048">
    <property type="entry name" value="EF_hand_dom"/>
</dbReference>
<feature type="compositionally biased region" description="Polar residues" evidence="5">
    <location>
        <begin position="1137"/>
        <end position="1150"/>
    </location>
</feature>
<dbReference type="SUPFAM" id="SSF50978">
    <property type="entry name" value="WD40 repeat-like"/>
    <property type="match status" value="1"/>
</dbReference>
<keyword evidence="3" id="KW-0106">Calcium</keyword>
<dbReference type="Gene3D" id="1.10.238.10">
    <property type="entry name" value="EF-hand"/>
    <property type="match status" value="1"/>
</dbReference>
<feature type="domain" description="EF-hand" evidence="6">
    <location>
        <begin position="1511"/>
        <end position="1546"/>
    </location>
</feature>
<dbReference type="Pfam" id="PF00400">
    <property type="entry name" value="WD40"/>
    <property type="match status" value="1"/>
</dbReference>
<keyword evidence="2" id="KW-0677">Repeat</keyword>
<accession>A0A9W7EE63</accession>
<dbReference type="Pfam" id="PF13202">
    <property type="entry name" value="EF-hand_5"/>
    <property type="match status" value="1"/>
</dbReference>
<dbReference type="InterPro" id="IPR003325">
    <property type="entry name" value="TerD"/>
</dbReference>
<evidence type="ECO:0000256" key="1">
    <source>
        <dbReference type="ARBA" id="ARBA00022574"/>
    </source>
</evidence>
<dbReference type="OrthoDB" id="189968at2759"/>
<dbReference type="GO" id="GO:0006886">
    <property type="term" value="P:intracellular protein transport"/>
    <property type="evidence" value="ECO:0007669"/>
    <property type="project" value="TreeGrafter"/>
</dbReference>
<name>A0A9W7EE63_9STRA</name>
<dbReference type="Gene3D" id="2.130.10.10">
    <property type="entry name" value="YVTN repeat-like/Quinoprotein amine dehydrogenase"/>
    <property type="match status" value="2"/>
</dbReference>